<organism evidence="2 3">
    <name type="scientific">Thamnidium elegans</name>
    <dbReference type="NCBI Taxonomy" id="101142"/>
    <lineage>
        <taxon>Eukaryota</taxon>
        <taxon>Fungi</taxon>
        <taxon>Fungi incertae sedis</taxon>
        <taxon>Mucoromycota</taxon>
        <taxon>Mucoromycotina</taxon>
        <taxon>Mucoromycetes</taxon>
        <taxon>Mucorales</taxon>
        <taxon>Mucorineae</taxon>
        <taxon>Mucoraceae</taxon>
        <taxon>Thamnidium</taxon>
    </lineage>
</organism>
<dbReference type="Pfam" id="PF13365">
    <property type="entry name" value="Trypsin_2"/>
    <property type="match status" value="1"/>
</dbReference>
<keyword evidence="3" id="KW-1185">Reference proteome</keyword>
<dbReference type="PANTHER" id="PTHR36234:SF5">
    <property type="entry name" value="LYSYL ENDOPEPTIDASE"/>
    <property type="match status" value="1"/>
</dbReference>
<evidence type="ECO:0000313" key="3">
    <source>
        <dbReference type="Proteomes" id="UP000613177"/>
    </source>
</evidence>
<dbReference type="PANTHER" id="PTHR36234">
    <property type="entry name" value="LYSYL ENDOPEPTIDASE"/>
    <property type="match status" value="1"/>
</dbReference>
<dbReference type="InterPro" id="IPR009003">
    <property type="entry name" value="Peptidase_S1_PA"/>
</dbReference>
<comment type="caution">
    <text evidence="2">The sequence shown here is derived from an EMBL/GenBank/DDBJ whole genome shotgun (WGS) entry which is preliminary data.</text>
</comment>
<name>A0A8H7SW31_9FUNG</name>
<dbReference type="OrthoDB" id="2333706at2759"/>
<evidence type="ECO:0000313" key="2">
    <source>
        <dbReference type="EMBL" id="KAG2236599.1"/>
    </source>
</evidence>
<reference evidence="2" key="1">
    <citation type="submission" date="2021-01" db="EMBL/GenBank/DDBJ databases">
        <title>Metabolic potential, ecology and presence of endohyphal bacteria is reflected in genomic diversity of Mucoromycotina.</title>
        <authorList>
            <person name="Muszewska A."/>
            <person name="Okrasinska A."/>
            <person name="Steczkiewicz K."/>
            <person name="Drgas O."/>
            <person name="Orlowska M."/>
            <person name="Perlinska-Lenart U."/>
            <person name="Aleksandrzak-Piekarczyk T."/>
            <person name="Szatraj K."/>
            <person name="Zielenkiewicz U."/>
            <person name="Pilsyk S."/>
            <person name="Malc E."/>
            <person name="Mieczkowski P."/>
            <person name="Kruszewska J.S."/>
            <person name="Biernat P."/>
            <person name="Pawlowska J."/>
        </authorList>
    </citation>
    <scope>NUCLEOTIDE SEQUENCE</scope>
    <source>
        <strain evidence="2">WA0000018081</strain>
    </source>
</reference>
<dbReference type="Proteomes" id="UP000613177">
    <property type="component" value="Unassembled WGS sequence"/>
</dbReference>
<feature type="chain" id="PRO_5034287964" description="Peptidase S1 domain-containing protein" evidence="1">
    <location>
        <begin position="28"/>
        <end position="472"/>
    </location>
</feature>
<keyword evidence="1" id="KW-0732">Signal</keyword>
<feature type="signal peptide" evidence="1">
    <location>
        <begin position="1"/>
        <end position="27"/>
    </location>
</feature>
<gene>
    <name evidence="2" type="ORF">INT48_000153</name>
</gene>
<dbReference type="Gene3D" id="2.40.10.10">
    <property type="entry name" value="Trypsin-like serine proteases"/>
    <property type="match status" value="2"/>
</dbReference>
<proteinExistence type="predicted"/>
<protein>
    <recommendedName>
        <fullName evidence="4">Peptidase S1 domain-containing protein</fullName>
    </recommendedName>
</protein>
<accession>A0A8H7SW31</accession>
<dbReference type="EMBL" id="JAEPRE010000015">
    <property type="protein sequence ID" value="KAG2236599.1"/>
    <property type="molecule type" value="Genomic_DNA"/>
</dbReference>
<evidence type="ECO:0008006" key="4">
    <source>
        <dbReference type="Google" id="ProtNLM"/>
    </source>
</evidence>
<evidence type="ECO:0000256" key="1">
    <source>
        <dbReference type="SAM" id="SignalP"/>
    </source>
</evidence>
<dbReference type="AlphaFoldDB" id="A0A8H7SW31"/>
<sequence length="472" mass="53270">MGLIKRGYSRVKSFHLFLLLFAHVVIAQVSHIGRYHDYLNSYSTFTQHTLYNIPSPYLNNNQPTLSKPFQFAQSIDVSIEFDISSVATINSDRDWSWKIKIISDGATSLSLIFDQWWIPEHTEVYVYNDKEILGAFTSFPSNKKSKQFATTPIKGDSIILEYYSPIYVTQLPQIRISKVVYGFRPLPIADTVQEIWQDSTQHIMKRKRRPHSGKCNIDLSCDIAGSTWSKEARAVAVLLTDENQVYCSAVLLNNAKHDGRQLLLTAYHCMGSSNPATDIVMFNHQRRSCKVYDGKQETLSAYSDTLHGLKWLTGSAISDYALLEIEEAIPKDYNVFLAGWTTNQEPVPPLVGIHHPSGDYKKLSIYTGHLLPACWAECPDKDHWKVEHWTRGTTEPGSSGSPLFDASHRIVGQLHGGSASCWNKRGYDIYGSFEASWKNGLSDYLDPNNQTIKTSLGSISIDGIYLNKLIKS</sequence>
<dbReference type="InterPro" id="IPR043504">
    <property type="entry name" value="Peptidase_S1_PA_chymotrypsin"/>
</dbReference>
<dbReference type="SUPFAM" id="SSF50494">
    <property type="entry name" value="Trypsin-like serine proteases"/>
    <property type="match status" value="1"/>
</dbReference>